<dbReference type="RefSeq" id="XP_029765982.1">
    <property type="nucleotide sequence ID" value="XM_029898922.1"/>
</dbReference>
<name>A0A074XWD2_AURPU</name>
<dbReference type="GeneID" id="40741228"/>
<evidence type="ECO:0000313" key="2">
    <source>
        <dbReference type="Proteomes" id="UP000030706"/>
    </source>
</evidence>
<sequence length="188" mass="21413">MLVTHVAIELTQGLAASMHRLDWKWAEFRESYTQPCSQWTLLWFDRFGNVDSYVQTDSPLWDTCACLGDCMLAFNCHSSLCRPHRDIKRSMPRFLTPDDFPVSYHSYDPPSHPRHSSRSRRMHLPYHIPGFHSCAISDWRVAGKLFSAIAVACGKSFGTDRASSVTEDCFGQFNTALSSHPLCIPNRV</sequence>
<dbReference type="AlphaFoldDB" id="A0A074XWD2"/>
<organism evidence="1 2">
    <name type="scientific">Aureobasidium pullulans EXF-150</name>
    <dbReference type="NCBI Taxonomy" id="1043002"/>
    <lineage>
        <taxon>Eukaryota</taxon>
        <taxon>Fungi</taxon>
        <taxon>Dikarya</taxon>
        <taxon>Ascomycota</taxon>
        <taxon>Pezizomycotina</taxon>
        <taxon>Dothideomycetes</taxon>
        <taxon>Dothideomycetidae</taxon>
        <taxon>Dothideales</taxon>
        <taxon>Saccotheciaceae</taxon>
        <taxon>Aureobasidium</taxon>
    </lineage>
</organism>
<gene>
    <name evidence="1" type="ORF">M438DRAFT_14435</name>
</gene>
<dbReference type="HOGENOM" id="CLU_1440776_0_0_1"/>
<proteinExistence type="predicted"/>
<keyword evidence="2" id="KW-1185">Reference proteome</keyword>
<dbReference type="Proteomes" id="UP000030706">
    <property type="component" value="Unassembled WGS sequence"/>
</dbReference>
<accession>A0A074XWD2</accession>
<dbReference type="EMBL" id="KL584974">
    <property type="protein sequence ID" value="KEQ89795.1"/>
    <property type="molecule type" value="Genomic_DNA"/>
</dbReference>
<evidence type="ECO:0000313" key="1">
    <source>
        <dbReference type="EMBL" id="KEQ89795.1"/>
    </source>
</evidence>
<protein>
    <submittedName>
        <fullName evidence="1">Uncharacterized protein</fullName>
    </submittedName>
</protein>
<reference evidence="1 2" key="1">
    <citation type="journal article" date="2014" name="BMC Genomics">
        <title>Genome sequencing of four Aureobasidium pullulans varieties: biotechnological potential, stress tolerance, and description of new species.</title>
        <authorList>
            <person name="Gostin Ar C."/>
            <person name="Ohm R.A."/>
            <person name="Kogej T."/>
            <person name="Sonjak S."/>
            <person name="Turk M."/>
            <person name="Zajc J."/>
            <person name="Zalar P."/>
            <person name="Grube M."/>
            <person name="Sun H."/>
            <person name="Han J."/>
            <person name="Sharma A."/>
            <person name="Chiniquy J."/>
            <person name="Ngan C.Y."/>
            <person name="Lipzen A."/>
            <person name="Barry K."/>
            <person name="Grigoriev I.V."/>
            <person name="Gunde-Cimerman N."/>
        </authorList>
    </citation>
    <scope>NUCLEOTIDE SEQUENCE [LARGE SCALE GENOMIC DNA]</scope>
    <source>
        <strain evidence="1 2">EXF-150</strain>
    </source>
</reference>